<dbReference type="PROSITE" id="PS50850">
    <property type="entry name" value="MFS"/>
    <property type="match status" value="1"/>
</dbReference>
<feature type="transmembrane region" description="Helical" evidence="6">
    <location>
        <begin position="445"/>
        <end position="465"/>
    </location>
</feature>
<feature type="transmembrane region" description="Helical" evidence="6">
    <location>
        <begin position="471"/>
        <end position="491"/>
    </location>
</feature>
<keyword evidence="3 6" id="KW-1133">Transmembrane helix</keyword>
<dbReference type="InterPro" id="IPR036259">
    <property type="entry name" value="MFS_trans_sf"/>
</dbReference>
<evidence type="ECO:0000256" key="1">
    <source>
        <dbReference type="ARBA" id="ARBA00004141"/>
    </source>
</evidence>
<comment type="caution">
    <text evidence="8">The sequence shown here is derived from an EMBL/GenBank/DDBJ whole genome shotgun (WGS) entry which is preliminary data.</text>
</comment>
<keyword evidence="4 6" id="KW-0472">Membrane</keyword>
<keyword evidence="8" id="KW-0675">Receptor</keyword>
<dbReference type="Pfam" id="PF07690">
    <property type="entry name" value="MFS_1"/>
    <property type="match status" value="1"/>
</dbReference>
<dbReference type="GO" id="GO:0015232">
    <property type="term" value="F:heme transmembrane transporter activity"/>
    <property type="evidence" value="ECO:0007669"/>
    <property type="project" value="TreeGrafter"/>
</dbReference>
<keyword evidence="2 6" id="KW-0812">Transmembrane</keyword>
<gene>
    <name evidence="8" type="primary">Flvcr2_1</name>
    <name evidence="8" type="ORF">AVEN_133075-2_1</name>
</gene>
<dbReference type="GO" id="GO:0016020">
    <property type="term" value="C:membrane"/>
    <property type="evidence" value="ECO:0007669"/>
    <property type="project" value="UniProtKB-SubCell"/>
</dbReference>
<dbReference type="PANTHER" id="PTHR10924:SF4">
    <property type="entry name" value="GH15861P"/>
    <property type="match status" value="1"/>
</dbReference>
<feature type="region of interest" description="Disordered" evidence="5">
    <location>
        <begin position="36"/>
        <end position="64"/>
    </location>
</feature>
<feature type="transmembrane region" description="Helical" evidence="6">
    <location>
        <begin position="91"/>
        <end position="109"/>
    </location>
</feature>
<feature type="transmembrane region" description="Helical" evidence="6">
    <location>
        <begin position="259"/>
        <end position="279"/>
    </location>
</feature>
<proteinExistence type="predicted"/>
<dbReference type="SUPFAM" id="SSF103473">
    <property type="entry name" value="MFS general substrate transporter"/>
    <property type="match status" value="1"/>
</dbReference>
<dbReference type="Proteomes" id="UP000499080">
    <property type="component" value="Unassembled WGS sequence"/>
</dbReference>
<evidence type="ECO:0000313" key="8">
    <source>
        <dbReference type="EMBL" id="GBM56592.1"/>
    </source>
</evidence>
<dbReference type="OrthoDB" id="6412155at2759"/>
<dbReference type="PANTHER" id="PTHR10924">
    <property type="entry name" value="MAJOR FACILITATOR SUPERFAMILY PROTEIN-RELATED"/>
    <property type="match status" value="1"/>
</dbReference>
<dbReference type="InterPro" id="IPR011701">
    <property type="entry name" value="MFS"/>
</dbReference>
<sequence>KLCTHHQKNMEDYQNSEPQTGSFDATFYNKNISLHLNNNPKNSKDTETCTTSPNDTDDKHKSDEENLGNMEKAVKKKSSCAQLIKLYKERYLMLFLFAICSTMNGFTTFQYTVIANIVGCYFDVSLSAVNWTCDIHMVVFLVLVFPIMYFMDKKGIRITLIAGAVLNFLGSFVQCFTFAPNRFLVIMTCQAFYAVGQVLVLSLPPFIAAVWFGAGEVGLACALGVFGNQLGIALGFIIPPNIITSNCTDRVDISQELRIIAYPMAVINTIILVIIFFVFQEKPKAFPSIAQATKPACETDYVQSLKKLFMHIPFVLLLLGYGLITGTYFGISTLMNEMVLIHFPGEQGVAGMMGAILVFAGMFGSVIIGTLLDRTHRYKSISLFAFVVSFLLMLAYTFLIKIEKIWIQFVMFILLGFIMTGYLPAGFDFGAEITYPVPEAMSASLLNASTQIFSIILTNIASPILEMYGDFGSNIFFSSSLLVGAIIMACIKCELKRAHAEDEEADDTEPKSIQDSMS</sequence>
<comment type="subcellular location">
    <subcellularLocation>
        <location evidence="1">Membrane</location>
        <topology evidence="1">Multi-pass membrane protein</topology>
    </subcellularLocation>
</comment>
<feature type="transmembrane region" description="Helical" evidence="6">
    <location>
        <begin position="351"/>
        <end position="372"/>
    </location>
</feature>
<reference evidence="8 9" key="1">
    <citation type="journal article" date="2019" name="Sci. Rep.">
        <title>Orb-weaving spider Araneus ventricosus genome elucidates the spidroin gene catalogue.</title>
        <authorList>
            <person name="Kono N."/>
            <person name="Nakamura H."/>
            <person name="Ohtoshi R."/>
            <person name="Moran D.A.P."/>
            <person name="Shinohara A."/>
            <person name="Yoshida Y."/>
            <person name="Fujiwara M."/>
            <person name="Mori M."/>
            <person name="Tomita M."/>
            <person name="Arakawa K."/>
        </authorList>
    </citation>
    <scope>NUCLEOTIDE SEQUENCE [LARGE SCALE GENOMIC DNA]</scope>
</reference>
<dbReference type="InterPro" id="IPR049680">
    <property type="entry name" value="FLVCR1-2_SLC49-like"/>
</dbReference>
<dbReference type="InterPro" id="IPR020846">
    <property type="entry name" value="MFS_dom"/>
</dbReference>
<keyword evidence="9" id="KW-1185">Reference proteome</keyword>
<evidence type="ECO:0000256" key="2">
    <source>
        <dbReference type="ARBA" id="ARBA00022692"/>
    </source>
</evidence>
<feature type="transmembrane region" description="Helical" evidence="6">
    <location>
        <begin position="219"/>
        <end position="239"/>
    </location>
</feature>
<feature type="domain" description="Major facilitator superfamily (MFS) profile" evidence="7">
    <location>
        <begin position="93"/>
        <end position="496"/>
    </location>
</feature>
<dbReference type="GO" id="GO:0020037">
    <property type="term" value="F:heme binding"/>
    <property type="evidence" value="ECO:0007669"/>
    <property type="project" value="TreeGrafter"/>
</dbReference>
<evidence type="ECO:0000256" key="6">
    <source>
        <dbReference type="SAM" id="Phobius"/>
    </source>
</evidence>
<name>A0A4Y2GRK3_ARAVE</name>
<feature type="transmembrane region" description="Helical" evidence="6">
    <location>
        <begin position="191"/>
        <end position="212"/>
    </location>
</feature>
<evidence type="ECO:0000256" key="4">
    <source>
        <dbReference type="ARBA" id="ARBA00023136"/>
    </source>
</evidence>
<dbReference type="AlphaFoldDB" id="A0A4Y2GRK3"/>
<feature type="transmembrane region" description="Helical" evidence="6">
    <location>
        <begin position="129"/>
        <end position="151"/>
    </location>
</feature>
<feature type="transmembrane region" description="Helical" evidence="6">
    <location>
        <begin position="158"/>
        <end position="179"/>
    </location>
</feature>
<evidence type="ECO:0000313" key="9">
    <source>
        <dbReference type="Proteomes" id="UP000499080"/>
    </source>
</evidence>
<feature type="non-terminal residue" evidence="8">
    <location>
        <position position="1"/>
    </location>
</feature>
<feature type="transmembrane region" description="Helical" evidence="6">
    <location>
        <begin position="405"/>
        <end position="425"/>
    </location>
</feature>
<evidence type="ECO:0000259" key="7">
    <source>
        <dbReference type="PROSITE" id="PS50850"/>
    </source>
</evidence>
<protein>
    <submittedName>
        <fullName evidence="8">Feline leukemia virus subgroup C receptor-related protein 2</fullName>
    </submittedName>
</protein>
<dbReference type="GO" id="GO:0097037">
    <property type="term" value="P:heme export"/>
    <property type="evidence" value="ECO:0007669"/>
    <property type="project" value="TreeGrafter"/>
</dbReference>
<organism evidence="8 9">
    <name type="scientific">Araneus ventricosus</name>
    <name type="common">Orbweaver spider</name>
    <name type="synonym">Epeira ventricosa</name>
    <dbReference type="NCBI Taxonomy" id="182803"/>
    <lineage>
        <taxon>Eukaryota</taxon>
        <taxon>Metazoa</taxon>
        <taxon>Ecdysozoa</taxon>
        <taxon>Arthropoda</taxon>
        <taxon>Chelicerata</taxon>
        <taxon>Arachnida</taxon>
        <taxon>Araneae</taxon>
        <taxon>Araneomorphae</taxon>
        <taxon>Entelegynae</taxon>
        <taxon>Araneoidea</taxon>
        <taxon>Araneidae</taxon>
        <taxon>Araneus</taxon>
    </lineage>
</organism>
<evidence type="ECO:0000256" key="3">
    <source>
        <dbReference type="ARBA" id="ARBA00022989"/>
    </source>
</evidence>
<feature type="transmembrane region" description="Helical" evidence="6">
    <location>
        <begin position="381"/>
        <end position="399"/>
    </location>
</feature>
<dbReference type="Gene3D" id="1.20.1250.20">
    <property type="entry name" value="MFS general substrate transporter like domains"/>
    <property type="match status" value="1"/>
</dbReference>
<feature type="transmembrane region" description="Helical" evidence="6">
    <location>
        <begin position="308"/>
        <end position="331"/>
    </location>
</feature>
<accession>A0A4Y2GRK3</accession>
<evidence type="ECO:0000256" key="5">
    <source>
        <dbReference type="SAM" id="MobiDB-lite"/>
    </source>
</evidence>
<dbReference type="EMBL" id="BGPR01001553">
    <property type="protein sequence ID" value="GBM56592.1"/>
    <property type="molecule type" value="Genomic_DNA"/>
</dbReference>